<dbReference type="EMBL" id="LK028586">
    <property type="protein sequence ID" value="CDS22283.1"/>
    <property type="molecule type" value="Genomic_DNA"/>
</dbReference>
<protein>
    <submittedName>
        <fullName evidence="2 5">Uncharacterized protein</fullName>
    </submittedName>
</protein>
<proteinExistence type="predicted"/>
<dbReference type="AlphaFoldDB" id="U6JE10"/>
<evidence type="ECO:0000313" key="5">
    <source>
        <dbReference type="WBParaSite" id="EgrG_002027300"/>
    </source>
</evidence>
<dbReference type="WBParaSite" id="EgrG_002027500">
    <property type="protein sequence ID" value="EgrG_002027500"/>
    <property type="gene ID" value="EgrG_002027500"/>
</dbReference>
<accession>U6JE10</accession>
<dbReference type="Proteomes" id="UP000492820">
    <property type="component" value="Unassembled WGS sequence"/>
</dbReference>
<organism evidence="2">
    <name type="scientific">Echinococcus granulosus</name>
    <name type="common">Hydatid tapeworm</name>
    <dbReference type="NCBI Taxonomy" id="6210"/>
    <lineage>
        <taxon>Eukaryota</taxon>
        <taxon>Metazoa</taxon>
        <taxon>Spiralia</taxon>
        <taxon>Lophotrochozoa</taxon>
        <taxon>Platyhelminthes</taxon>
        <taxon>Cestoda</taxon>
        <taxon>Eucestoda</taxon>
        <taxon>Cyclophyllidea</taxon>
        <taxon>Taeniidae</taxon>
        <taxon>Echinococcus</taxon>
        <taxon>Echinococcus granulosus group</taxon>
    </lineage>
</organism>
<evidence type="ECO:0000313" key="4">
    <source>
        <dbReference type="Proteomes" id="UP000492820"/>
    </source>
</evidence>
<evidence type="ECO:0000313" key="2">
    <source>
        <dbReference type="EMBL" id="CDS22283.1"/>
    </source>
</evidence>
<evidence type="ECO:0000256" key="1">
    <source>
        <dbReference type="SAM" id="MobiDB-lite"/>
    </source>
</evidence>
<gene>
    <name evidence="2" type="ORF">EgrG_002027300</name>
    <name evidence="3" type="ORF">EgrG_002027500</name>
</gene>
<evidence type="ECO:0000313" key="6">
    <source>
        <dbReference type="WBParaSite" id="EgrG_002027500"/>
    </source>
</evidence>
<reference evidence="2" key="2">
    <citation type="submission" date="2014-06" db="EMBL/GenBank/DDBJ databases">
        <authorList>
            <person name="Aslett M."/>
        </authorList>
    </citation>
    <scope>NUCLEOTIDE SEQUENCE</scope>
</reference>
<name>U6JE10_ECHGR</name>
<reference evidence="5 6" key="3">
    <citation type="submission" date="2020-10" db="UniProtKB">
        <authorList>
            <consortium name="WormBaseParasite"/>
        </authorList>
    </citation>
    <scope>IDENTIFICATION</scope>
</reference>
<dbReference type="EMBL" id="LK028586">
    <property type="protein sequence ID" value="CDS22286.1"/>
    <property type="molecule type" value="Genomic_DNA"/>
</dbReference>
<reference evidence="2 4" key="1">
    <citation type="journal article" date="2013" name="Nature">
        <title>The genomes of four tapeworm species reveal adaptations to parasitism.</title>
        <authorList>
            <person name="Tsai I.J."/>
            <person name="Zarowiecki M."/>
            <person name="Holroyd N."/>
            <person name="Garciarrubio A."/>
            <person name="Sanchez-Flores A."/>
            <person name="Brooks K.L."/>
            <person name="Tracey A."/>
            <person name="Bobes R.J."/>
            <person name="Fragoso G."/>
            <person name="Sciutto E."/>
            <person name="Aslett M."/>
            <person name="Beasley H."/>
            <person name="Bennett H.M."/>
            <person name="Cai J."/>
            <person name="Camicia F."/>
            <person name="Clark R."/>
            <person name="Cucher M."/>
            <person name="De Silva N."/>
            <person name="Day T.A."/>
            <person name="Deplazes P."/>
            <person name="Estrada K."/>
            <person name="Fernandez C."/>
            <person name="Holland P.W."/>
            <person name="Hou J."/>
            <person name="Hu S."/>
            <person name="Huckvale T."/>
            <person name="Hung S.S."/>
            <person name="Kamenetzky L."/>
            <person name="Keane J.A."/>
            <person name="Kiss F."/>
            <person name="Koziol U."/>
            <person name="Lambert O."/>
            <person name="Liu K."/>
            <person name="Luo X."/>
            <person name="Luo Y."/>
            <person name="Macchiaroli N."/>
            <person name="Nichol S."/>
            <person name="Paps J."/>
            <person name="Parkinson J."/>
            <person name="Pouchkina-Stantcheva N."/>
            <person name="Riddiford N."/>
            <person name="Rosenzvit M."/>
            <person name="Salinas G."/>
            <person name="Wasmuth J.D."/>
            <person name="Zamanian M."/>
            <person name="Zheng Y."/>
            <person name="Cai X."/>
            <person name="Soberon X."/>
            <person name="Olson P.D."/>
            <person name="Laclette J.P."/>
            <person name="Brehm K."/>
            <person name="Berriman M."/>
            <person name="Garciarrubio A."/>
            <person name="Bobes R.J."/>
            <person name="Fragoso G."/>
            <person name="Sanchez-Flores A."/>
            <person name="Estrada K."/>
            <person name="Cevallos M.A."/>
            <person name="Morett E."/>
            <person name="Gonzalez V."/>
            <person name="Portillo T."/>
            <person name="Ochoa-Leyva A."/>
            <person name="Jose M.V."/>
            <person name="Sciutto E."/>
            <person name="Landa A."/>
            <person name="Jimenez L."/>
            <person name="Valdes V."/>
            <person name="Carrero J.C."/>
            <person name="Larralde C."/>
            <person name="Morales-Montor J."/>
            <person name="Limon-Lason J."/>
            <person name="Soberon X."/>
            <person name="Laclette J.P."/>
        </authorList>
    </citation>
    <scope>NUCLEOTIDE SEQUENCE [LARGE SCALE GENOMIC DNA]</scope>
</reference>
<sequence>MSQFGAINFPQFAQLVVAHIHPRQPNSNGHRGKKEEERDDGGSDATMNAHRSEKAAKLNGWCKFTPPVQLNGIPHVSRPLH</sequence>
<evidence type="ECO:0000313" key="3">
    <source>
        <dbReference type="EMBL" id="CDS22286.1"/>
    </source>
</evidence>
<feature type="region of interest" description="Disordered" evidence="1">
    <location>
        <begin position="20"/>
        <end position="52"/>
    </location>
</feature>
<dbReference type="WBParaSite" id="EgrG_002027300">
    <property type="protein sequence ID" value="EgrG_002027300"/>
    <property type="gene ID" value="EgrG_002027300"/>
</dbReference>